<evidence type="ECO:0000313" key="3">
    <source>
        <dbReference type="Proteomes" id="UP000011083"/>
    </source>
</evidence>
<keyword evidence="3" id="KW-1185">Reference proteome</keyword>
<accession>L8HG81</accession>
<feature type="region of interest" description="Disordered" evidence="1">
    <location>
        <begin position="227"/>
        <end position="258"/>
    </location>
</feature>
<name>L8HG81_ACACF</name>
<dbReference type="RefSeq" id="XP_004352979.1">
    <property type="nucleotide sequence ID" value="XM_004352927.1"/>
</dbReference>
<organism evidence="2 3">
    <name type="scientific">Acanthamoeba castellanii (strain ATCC 30010 / Neff)</name>
    <dbReference type="NCBI Taxonomy" id="1257118"/>
    <lineage>
        <taxon>Eukaryota</taxon>
        <taxon>Amoebozoa</taxon>
        <taxon>Discosea</taxon>
        <taxon>Longamoebia</taxon>
        <taxon>Centramoebida</taxon>
        <taxon>Acanthamoebidae</taxon>
        <taxon>Acanthamoeba</taxon>
    </lineage>
</organism>
<feature type="region of interest" description="Disordered" evidence="1">
    <location>
        <begin position="1"/>
        <end position="30"/>
    </location>
</feature>
<sequence length="324" mass="36302">MSEEIGHSSGEEDQPHMEEEREVLRDANGQVLDETKSVKVGLDREELMAEFAILAEEEKEEEERAQAVFVEAVENLKLYSQLDLESIARLLSVLEDSGRDEGAAWEYFFQQGAHQVLLVLLNAEEVVEDQRRTDQILQMWERIARFVFKLSEEDQGVVYDELRRQGMVETLAFAMRHHPHHPPVLRRGAFLLAQLFAQDAPAKHSDEDPSARTRMLAAEGLVREMREAVEGGKGEKKSQSQHRGQQAAAAAAVEAETKRAEEVERAHKQEAETRHAARVRLADELIEAGPSPTEKAPLLSAHQRHAGVNQVVTGDGCCSACVLM</sequence>
<feature type="compositionally biased region" description="Basic and acidic residues" evidence="1">
    <location>
        <begin position="1"/>
        <end position="25"/>
    </location>
</feature>
<evidence type="ECO:0000313" key="2">
    <source>
        <dbReference type="EMBL" id="ELR23451.1"/>
    </source>
</evidence>
<dbReference type="EMBL" id="KB007857">
    <property type="protein sequence ID" value="ELR23451.1"/>
    <property type="molecule type" value="Genomic_DNA"/>
</dbReference>
<protein>
    <submittedName>
        <fullName evidence="2">Uncharacterized protein</fullName>
    </submittedName>
</protein>
<dbReference type="VEuPathDB" id="AmoebaDB:ACA1_070590"/>
<proteinExistence type="predicted"/>
<dbReference type="GeneID" id="14924428"/>
<dbReference type="KEGG" id="acan:ACA1_070590"/>
<dbReference type="Proteomes" id="UP000011083">
    <property type="component" value="Unassembled WGS sequence"/>
</dbReference>
<dbReference type="AlphaFoldDB" id="L8HG81"/>
<evidence type="ECO:0000256" key="1">
    <source>
        <dbReference type="SAM" id="MobiDB-lite"/>
    </source>
</evidence>
<reference evidence="2 3" key="1">
    <citation type="journal article" date="2013" name="Genome Biol.">
        <title>Genome of Acanthamoeba castellanii highlights extensive lateral gene transfer and early evolution of tyrosine kinase signaling.</title>
        <authorList>
            <person name="Clarke M."/>
            <person name="Lohan A.J."/>
            <person name="Liu B."/>
            <person name="Lagkouvardos I."/>
            <person name="Roy S."/>
            <person name="Zafar N."/>
            <person name="Bertelli C."/>
            <person name="Schilde C."/>
            <person name="Kianianmomeni A."/>
            <person name="Burglin T.R."/>
            <person name="Frech C."/>
            <person name="Turcotte B."/>
            <person name="Kopec K.O."/>
            <person name="Synnott J.M."/>
            <person name="Choo C."/>
            <person name="Paponov I."/>
            <person name="Finkler A."/>
            <person name="Soon Heng Tan C."/>
            <person name="Hutchins A.P."/>
            <person name="Weinmeier T."/>
            <person name="Rattei T."/>
            <person name="Chu J.S."/>
            <person name="Gimenez G."/>
            <person name="Irimia M."/>
            <person name="Rigden D.J."/>
            <person name="Fitzpatrick D.A."/>
            <person name="Lorenzo-Morales J."/>
            <person name="Bateman A."/>
            <person name="Chiu C.H."/>
            <person name="Tang P."/>
            <person name="Hegemann P."/>
            <person name="Fromm H."/>
            <person name="Raoult D."/>
            <person name="Greub G."/>
            <person name="Miranda-Saavedra D."/>
            <person name="Chen N."/>
            <person name="Nash P."/>
            <person name="Ginger M.L."/>
            <person name="Horn M."/>
            <person name="Schaap P."/>
            <person name="Caler L."/>
            <person name="Loftus B."/>
        </authorList>
    </citation>
    <scope>NUCLEOTIDE SEQUENCE [LARGE SCALE GENOMIC DNA]</scope>
    <source>
        <strain evidence="2 3">Neff</strain>
    </source>
</reference>
<gene>
    <name evidence="2" type="ORF">ACA1_070590</name>
</gene>
<feature type="compositionally biased region" description="Basic and acidic residues" evidence="1">
    <location>
        <begin position="227"/>
        <end position="238"/>
    </location>
</feature>